<dbReference type="PROSITE" id="PS51790">
    <property type="entry name" value="MSRB"/>
    <property type="match status" value="1"/>
</dbReference>
<dbReference type="KEGG" id="rhoz:GXP67_12675"/>
<evidence type="ECO:0000256" key="1">
    <source>
        <dbReference type="ARBA" id="ARBA00007174"/>
    </source>
</evidence>
<dbReference type="InterPro" id="IPR028427">
    <property type="entry name" value="Met_Sox_Rdtase_MsrB"/>
</dbReference>
<dbReference type="PANTHER" id="PTHR10173">
    <property type="entry name" value="METHIONINE SULFOXIDE REDUCTASE"/>
    <property type="match status" value="1"/>
</dbReference>
<feature type="transmembrane region" description="Helical" evidence="7">
    <location>
        <begin position="6"/>
        <end position="23"/>
    </location>
</feature>
<keyword evidence="7" id="KW-0812">Transmembrane</keyword>
<feature type="active site" description="Nucleophile" evidence="6">
    <location>
        <position position="161"/>
    </location>
</feature>
<evidence type="ECO:0000256" key="6">
    <source>
        <dbReference type="HAMAP-Rule" id="MF_01400"/>
    </source>
</evidence>
<dbReference type="PANTHER" id="PTHR10173:SF52">
    <property type="entry name" value="METHIONINE-R-SULFOXIDE REDUCTASE B1"/>
    <property type="match status" value="1"/>
</dbReference>
<evidence type="ECO:0000256" key="3">
    <source>
        <dbReference type="ARBA" id="ARBA00022833"/>
    </source>
</evidence>
<dbReference type="SUPFAM" id="SSF51316">
    <property type="entry name" value="Mss4-like"/>
    <property type="match status" value="1"/>
</dbReference>
<dbReference type="EC" id="1.8.4.12" evidence="6"/>
<dbReference type="AlphaFoldDB" id="A0A6C0GHX7"/>
<keyword evidence="2 6" id="KW-0479">Metal-binding</keyword>
<sequence>MNKSLLINGLLIVFLFVFSFFIFSSRTRSSQSAETVAMPGDTTGKVIKTKEQWKAQLGEQAYYVLREKGTERAFTGKYHNFKGKGTYVCAACGNPLFSSKTKFESGTGWPSFYQPLEKKSVREISDRTYGMVRIEVVCSRCDGHLGHVFEDGPAPTGLRYCMNSVSLAFQPEKEK</sequence>
<dbReference type="Pfam" id="PF01641">
    <property type="entry name" value="SelR"/>
    <property type="match status" value="1"/>
</dbReference>
<dbReference type="GO" id="GO:0030091">
    <property type="term" value="P:protein repair"/>
    <property type="evidence" value="ECO:0007669"/>
    <property type="project" value="InterPro"/>
</dbReference>
<dbReference type="GO" id="GO:0006979">
    <property type="term" value="P:response to oxidative stress"/>
    <property type="evidence" value="ECO:0007669"/>
    <property type="project" value="InterPro"/>
</dbReference>
<comment type="cofactor">
    <cofactor evidence="6">
        <name>Zn(2+)</name>
        <dbReference type="ChEBI" id="CHEBI:29105"/>
    </cofactor>
    <text evidence="6">Binds 1 zinc ion per subunit. The zinc ion is important for the structural integrity of the protein.</text>
</comment>
<keyword evidence="4 6" id="KW-0560">Oxidoreductase</keyword>
<evidence type="ECO:0000259" key="8">
    <source>
        <dbReference type="PROSITE" id="PS51790"/>
    </source>
</evidence>
<feature type="binding site" evidence="6">
    <location>
        <position position="141"/>
    </location>
    <ligand>
        <name>Zn(2+)</name>
        <dbReference type="ChEBI" id="CHEBI:29105"/>
    </ligand>
</feature>
<organism evidence="9 10">
    <name type="scientific">Rhodocytophaga rosea</name>
    <dbReference type="NCBI Taxonomy" id="2704465"/>
    <lineage>
        <taxon>Bacteria</taxon>
        <taxon>Pseudomonadati</taxon>
        <taxon>Bacteroidota</taxon>
        <taxon>Cytophagia</taxon>
        <taxon>Cytophagales</taxon>
        <taxon>Rhodocytophagaceae</taxon>
        <taxon>Rhodocytophaga</taxon>
    </lineage>
</organism>
<dbReference type="Gene3D" id="2.170.150.20">
    <property type="entry name" value="Peptide methionine sulfoxide reductase"/>
    <property type="match status" value="1"/>
</dbReference>
<comment type="similarity">
    <text evidence="1 6">Belongs to the MsrB Met sulfoxide reductase family.</text>
</comment>
<dbReference type="HAMAP" id="MF_01400">
    <property type="entry name" value="MsrB"/>
    <property type="match status" value="1"/>
</dbReference>
<proteinExistence type="inferred from homology"/>
<dbReference type="GO" id="GO:0008270">
    <property type="term" value="F:zinc ion binding"/>
    <property type="evidence" value="ECO:0007669"/>
    <property type="project" value="UniProtKB-UniRule"/>
</dbReference>
<name>A0A6C0GHX7_9BACT</name>
<dbReference type="InterPro" id="IPR011057">
    <property type="entry name" value="Mss4-like_sf"/>
</dbReference>
<evidence type="ECO:0000256" key="5">
    <source>
        <dbReference type="ARBA" id="ARBA00048488"/>
    </source>
</evidence>
<feature type="domain" description="MsrB" evidence="8">
    <location>
        <begin position="50"/>
        <end position="172"/>
    </location>
</feature>
<protein>
    <recommendedName>
        <fullName evidence="6">Peptide methionine sulfoxide reductase MsrB</fullName>
        <ecNumber evidence="6">1.8.4.12</ecNumber>
    </recommendedName>
    <alternativeName>
        <fullName evidence="6">Peptide-methionine (R)-S-oxide reductase</fullName>
    </alternativeName>
</protein>
<dbReference type="RefSeq" id="WP_162443454.1">
    <property type="nucleotide sequence ID" value="NZ_CP048222.1"/>
</dbReference>
<keyword evidence="7" id="KW-1133">Transmembrane helix</keyword>
<gene>
    <name evidence="6 9" type="primary">msrB</name>
    <name evidence="9" type="ORF">GXP67_12675</name>
</gene>
<feature type="binding site" evidence="6">
    <location>
        <position position="89"/>
    </location>
    <ligand>
        <name>Zn(2+)</name>
        <dbReference type="ChEBI" id="CHEBI:29105"/>
    </ligand>
</feature>
<accession>A0A6C0GHX7</accession>
<evidence type="ECO:0000256" key="2">
    <source>
        <dbReference type="ARBA" id="ARBA00022723"/>
    </source>
</evidence>
<dbReference type="InterPro" id="IPR002579">
    <property type="entry name" value="Met_Sox_Rdtase_MsrB_dom"/>
</dbReference>
<dbReference type="NCBIfam" id="TIGR00357">
    <property type="entry name" value="peptide-methionine (R)-S-oxide reductase MsrB"/>
    <property type="match status" value="1"/>
</dbReference>
<dbReference type="GO" id="GO:0033743">
    <property type="term" value="F:peptide-methionine (R)-S-oxide reductase activity"/>
    <property type="evidence" value="ECO:0007669"/>
    <property type="project" value="UniProtKB-UniRule"/>
</dbReference>
<reference evidence="9 10" key="1">
    <citation type="submission" date="2020-01" db="EMBL/GenBank/DDBJ databases">
        <authorList>
            <person name="Kim M.K."/>
        </authorList>
    </citation>
    <scope>NUCLEOTIDE SEQUENCE [LARGE SCALE GENOMIC DNA]</scope>
    <source>
        <strain evidence="9 10">172606-1</strain>
    </source>
</reference>
<evidence type="ECO:0000256" key="4">
    <source>
        <dbReference type="ARBA" id="ARBA00023002"/>
    </source>
</evidence>
<keyword evidence="10" id="KW-1185">Reference proteome</keyword>
<dbReference type="EMBL" id="CP048222">
    <property type="protein sequence ID" value="QHT67424.1"/>
    <property type="molecule type" value="Genomic_DNA"/>
</dbReference>
<dbReference type="Proteomes" id="UP000480178">
    <property type="component" value="Chromosome"/>
</dbReference>
<dbReference type="FunFam" id="2.170.150.20:FF:000001">
    <property type="entry name" value="Peptide methionine sulfoxide reductase MsrB"/>
    <property type="match status" value="1"/>
</dbReference>
<feature type="binding site" evidence="6">
    <location>
        <position position="138"/>
    </location>
    <ligand>
        <name>Zn(2+)</name>
        <dbReference type="ChEBI" id="CHEBI:29105"/>
    </ligand>
</feature>
<feature type="binding site" evidence="6">
    <location>
        <position position="92"/>
    </location>
    <ligand>
        <name>Zn(2+)</name>
        <dbReference type="ChEBI" id="CHEBI:29105"/>
    </ligand>
</feature>
<comment type="catalytic activity">
    <reaction evidence="5 6">
        <text>L-methionyl-[protein] + [thioredoxin]-disulfide + H2O = L-methionyl-(R)-S-oxide-[protein] + [thioredoxin]-dithiol</text>
        <dbReference type="Rhea" id="RHEA:24164"/>
        <dbReference type="Rhea" id="RHEA-COMP:10698"/>
        <dbReference type="Rhea" id="RHEA-COMP:10700"/>
        <dbReference type="Rhea" id="RHEA-COMP:12313"/>
        <dbReference type="Rhea" id="RHEA-COMP:12314"/>
        <dbReference type="ChEBI" id="CHEBI:15377"/>
        <dbReference type="ChEBI" id="CHEBI:16044"/>
        <dbReference type="ChEBI" id="CHEBI:29950"/>
        <dbReference type="ChEBI" id="CHEBI:45764"/>
        <dbReference type="ChEBI" id="CHEBI:50058"/>
        <dbReference type="EC" id="1.8.4.12"/>
    </reaction>
</comment>
<evidence type="ECO:0000313" key="10">
    <source>
        <dbReference type="Proteomes" id="UP000480178"/>
    </source>
</evidence>
<evidence type="ECO:0000256" key="7">
    <source>
        <dbReference type="SAM" id="Phobius"/>
    </source>
</evidence>
<evidence type="ECO:0000313" key="9">
    <source>
        <dbReference type="EMBL" id="QHT67424.1"/>
    </source>
</evidence>
<keyword evidence="3 6" id="KW-0862">Zinc</keyword>
<keyword evidence="7" id="KW-0472">Membrane</keyword>
<dbReference type="GO" id="GO:0005737">
    <property type="term" value="C:cytoplasm"/>
    <property type="evidence" value="ECO:0007669"/>
    <property type="project" value="TreeGrafter"/>
</dbReference>